<protein>
    <recommendedName>
        <fullName evidence="3">Dimethyladenosine transferase</fullName>
    </recommendedName>
</protein>
<dbReference type="InterPro" id="IPR019587">
    <property type="entry name" value="Polyketide_cyclase/dehydratase"/>
</dbReference>
<sequence>MTDTLTASASAVVDAPADEVFAYICRPTAHPAISGDGSVRGIVTGPEQLSGKGDRFGTRMKMYGLPYRITNTVVEFEPGKRIAWSHPGKHRWRWEVEALPDGRSTVTETFDMSPSPLKPALRLLGYPGAHQSNVERSVANVARHFAD</sequence>
<evidence type="ECO:0008006" key="3">
    <source>
        <dbReference type="Google" id="ProtNLM"/>
    </source>
</evidence>
<gene>
    <name evidence="1" type="ORF">DVS28_a4544</name>
</gene>
<reference evidence="1 2" key="1">
    <citation type="submission" date="2018-09" db="EMBL/GenBank/DDBJ databases">
        <title>Complete genome sequence of Euzebya sp. DY32-46 isolated from seawater of Pacific Ocean.</title>
        <authorList>
            <person name="Xu L."/>
            <person name="Wu Y.-H."/>
            <person name="Xu X.-W."/>
        </authorList>
    </citation>
    <scope>NUCLEOTIDE SEQUENCE [LARGE SCALE GENOMIC DNA]</scope>
    <source>
        <strain evidence="1 2">DY32-46</strain>
    </source>
</reference>
<keyword evidence="2" id="KW-1185">Reference proteome</keyword>
<dbReference type="SUPFAM" id="SSF55961">
    <property type="entry name" value="Bet v1-like"/>
    <property type="match status" value="1"/>
</dbReference>
<dbReference type="KEGG" id="euz:DVS28_a4544"/>
<proteinExistence type="predicted"/>
<name>A0A346Y408_9ACTN</name>
<evidence type="ECO:0000313" key="1">
    <source>
        <dbReference type="EMBL" id="AXV09205.1"/>
    </source>
</evidence>
<dbReference type="Pfam" id="PF10604">
    <property type="entry name" value="Polyketide_cyc2"/>
    <property type="match status" value="1"/>
</dbReference>
<organism evidence="1 2">
    <name type="scientific">Euzebya pacifica</name>
    <dbReference type="NCBI Taxonomy" id="1608957"/>
    <lineage>
        <taxon>Bacteria</taxon>
        <taxon>Bacillati</taxon>
        <taxon>Actinomycetota</taxon>
        <taxon>Nitriliruptoria</taxon>
        <taxon>Euzebyales</taxon>
    </lineage>
</organism>
<dbReference type="RefSeq" id="WP_114593424.1">
    <property type="nucleotide sequence ID" value="NZ_CP031165.1"/>
</dbReference>
<dbReference type="OrthoDB" id="6624781at2"/>
<accession>A0A346Y408</accession>
<dbReference type="Proteomes" id="UP000264006">
    <property type="component" value="Chromosome"/>
</dbReference>
<dbReference type="EMBL" id="CP031165">
    <property type="protein sequence ID" value="AXV09205.1"/>
    <property type="molecule type" value="Genomic_DNA"/>
</dbReference>
<dbReference type="InterPro" id="IPR023393">
    <property type="entry name" value="START-like_dom_sf"/>
</dbReference>
<dbReference type="AlphaFoldDB" id="A0A346Y408"/>
<evidence type="ECO:0000313" key="2">
    <source>
        <dbReference type="Proteomes" id="UP000264006"/>
    </source>
</evidence>
<dbReference type="Gene3D" id="3.30.530.20">
    <property type="match status" value="1"/>
</dbReference>